<name>A0ABQ9FDZ0_TEGGR</name>
<evidence type="ECO:0000256" key="3">
    <source>
        <dbReference type="ARBA" id="ARBA00018074"/>
    </source>
</evidence>
<organism evidence="11 12">
    <name type="scientific">Tegillarca granosa</name>
    <name type="common">Malaysian cockle</name>
    <name type="synonym">Anadara granosa</name>
    <dbReference type="NCBI Taxonomy" id="220873"/>
    <lineage>
        <taxon>Eukaryota</taxon>
        <taxon>Metazoa</taxon>
        <taxon>Spiralia</taxon>
        <taxon>Lophotrochozoa</taxon>
        <taxon>Mollusca</taxon>
        <taxon>Bivalvia</taxon>
        <taxon>Autobranchia</taxon>
        <taxon>Pteriomorphia</taxon>
        <taxon>Arcoida</taxon>
        <taxon>Arcoidea</taxon>
        <taxon>Arcidae</taxon>
        <taxon>Tegillarca</taxon>
    </lineage>
</organism>
<evidence type="ECO:0000256" key="4">
    <source>
        <dbReference type="ARBA" id="ARBA00022448"/>
    </source>
</evidence>
<evidence type="ECO:0000256" key="9">
    <source>
        <dbReference type="ARBA" id="ARBA00023136"/>
    </source>
</evidence>
<dbReference type="Pfam" id="PF04109">
    <property type="entry name" value="ATG9"/>
    <property type="match status" value="1"/>
</dbReference>
<evidence type="ECO:0000256" key="1">
    <source>
        <dbReference type="ARBA" id="ARBA00004511"/>
    </source>
</evidence>
<dbReference type="Proteomes" id="UP001217089">
    <property type="component" value="Unassembled WGS sequence"/>
</dbReference>
<keyword evidence="4 10" id="KW-0813">Transport</keyword>
<evidence type="ECO:0000256" key="10">
    <source>
        <dbReference type="RuleBase" id="RU364027"/>
    </source>
</evidence>
<dbReference type="PANTHER" id="PTHR13038:SF10">
    <property type="entry name" value="AUTOPHAGY-RELATED PROTEIN 9"/>
    <property type="match status" value="1"/>
</dbReference>
<gene>
    <name evidence="11" type="ORF">KUTeg_008628</name>
</gene>
<evidence type="ECO:0000256" key="5">
    <source>
        <dbReference type="ARBA" id="ARBA00022692"/>
    </source>
</evidence>
<accession>A0ABQ9FDZ0</accession>
<keyword evidence="6" id="KW-1133">Transmembrane helix</keyword>
<sequence>MYNIFKYSEIRSFYINALKISAVDLPNMTWHEVQRKLLEVQKQEQMCIHKQELSELDIYHRILRFKNYMIAMVNKSVL</sequence>
<dbReference type="PANTHER" id="PTHR13038">
    <property type="entry name" value="APG9 AUTOPHAGY 9"/>
    <property type="match status" value="1"/>
</dbReference>
<keyword evidence="5" id="KW-0812">Transmembrane</keyword>
<dbReference type="EMBL" id="JARBDR010000342">
    <property type="protein sequence ID" value="KAJ8314067.1"/>
    <property type="molecule type" value="Genomic_DNA"/>
</dbReference>
<keyword evidence="9" id="KW-0472">Membrane</keyword>
<evidence type="ECO:0000256" key="2">
    <source>
        <dbReference type="ARBA" id="ARBA00006185"/>
    </source>
</evidence>
<reference evidence="11 12" key="1">
    <citation type="submission" date="2022-12" db="EMBL/GenBank/DDBJ databases">
        <title>Chromosome-level genome of Tegillarca granosa.</title>
        <authorList>
            <person name="Kim J."/>
        </authorList>
    </citation>
    <scope>NUCLEOTIDE SEQUENCE [LARGE SCALE GENOMIC DNA]</scope>
    <source>
        <strain evidence="11">Teg-2019</strain>
        <tissue evidence="11">Adductor muscle</tissue>
    </source>
</reference>
<feature type="non-terminal residue" evidence="11">
    <location>
        <position position="78"/>
    </location>
</feature>
<keyword evidence="12" id="KW-1185">Reference proteome</keyword>
<protein>
    <recommendedName>
        <fullName evidence="3 10">Autophagy-related protein 9</fullName>
    </recommendedName>
</protein>
<comment type="caution">
    <text evidence="11">The sequence shown here is derived from an EMBL/GenBank/DDBJ whole genome shotgun (WGS) entry which is preliminary data.</text>
</comment>
<comment type="function">
    <text evidence="10">Phospholipid scramblase involved in autophagy. Cycles between the preautophagosomal structure/phagophore assembly site (PAS) and the cytoplasmic vesicle pool and supplies membrane for the growing autophagosome. Lipid scramblase activity plays a key role in preautophagosomal structure/phagophore assembly by distributing the phospholipids that arrive through ATG2 from the cytoplasmic to the luminal leaflet of the bilayer, thereby driving autophagosomal membrane expansion.</text>
</comment>
<proteinExistence type="inferred from homology"/>
<evidence type="ECO:0000313" key="11">
    <source>
        <dbReference type="EMBL" id="KAJ8314067.1"/>
    </source>
</evidence>
<evidence type="ECO:0000256" key="7">
    <source>
        <dbReference type="ARBA" id="ARBA00023006"/>
    </source>
</evidence>
<evidence type="ECO:0000313" key="12">
    <source>
        <dbReference type="Proteomes" id="UP001217089"/>
    </source>
</evidence>
<keyword evidence="8 10" id="KW-0445">Lipid transport</keyword>
<evidence type="ECO:0000256" key="8">
    <source>
        <dbReference type="ARBA" id="ARBA00023055"/>
    </source>
</evidence>
<evidence type="ECO:0000256" key="6">
    <source>
        <dbReference type="ARBA" id="ARBA00022989"/>
    </source>
</evidence>
<comment type="subcellular location">
    <subcellularLocation>
        <location evidence="1 10">Preautophagosomal structure membrane</location>
        <topology evidence="1 10">Multi-pass membrane protein</topology>
    </subcellularLocation>
</comment>
<dbReference type="InterPro" id="IPR007241">
    <property type="entry name" value="Autophagy-rel_prot_9"/>
</dbReference>
<comment type="similarity">
    <text evidence="2 10">Belongs to the ATG9 family.</text>
</comment>
<keyword evidence="7 10" id="KW-0072">Autophagy</keyword>